<evidence type="ECO:0000313" key="1">
    <source>
        <dbReference type="EMBL" id="UNM96942.1"/>
    </source>
</evidence>
<protein>
    <submittedName>
        <fullName evidence="1">Uncharacterized protein</fullName>
    </submittedName>
</protein>
<reference evidence="1 2" key="1">
    <citation type="submission" date="2022-03" db="EMBL/GenBank/DDBJ databases">
        <title>Ignatzschineria rhizosphaerae HR5S32.</title>
        <authorList>
            <person name="Sun J.Q."/>
            <person name="Feng J.Y."/>
        </authorList>
    </citation>
    <scope>NUCLEOTIDE SEQUENCE [LARGE SCALE GENOMIC DNA]</scope>
    <source>
        <strain evidence="1 2">HR5S32</strain>
    </source>
</reference>
<evidence type="ECO:0000313" key="2">
    <source>
        <dbReference type="Proteomes" id="UP000829542"/>
    </source>
</evidence>
<proteinExistence type="predicted"/>
<dbReference type="Gene3D" id="3.90.930.1">
    <property type="match status" value="1"/>
</dbReference>
<dbReference type="Pfam" id="PF07661">
    <property type="entry name" value="MORN_2"/>
    <property type="match status" value="2"/>
</dbReference>
<sequence>MVSVLLMGTTFFALAETAAIEQEVPTGFELYEEHFNAGNLSERGYLYEGKPVGEWQRFHENGQVSMDALFKADGSPAGSWIYYDETGKKIKEELYEDGQLVNTVEFD</sequence>
<dbReference type="InterPro" id="IPR011652">
    <property type="entry name" value="MORN_2"/>
</dbReference>
<accession>A0ABY3X237</accession>
<organism evidence="1 2">
    <name type="scientific">Ignatzschineria rhizosphaerae</name>
    <dbReference type="NCBI Taxonomy" id="2923279"/>
    <lineage>
        <taxon>Bacteria</taxon>
        <taxon>Pseudomonadati</taxon>
        <taxon>Pseudomonadota</taxon>
        <taxon>Gammaproteobacteria</taxon>
        <taxon>Cardiobacteriales</taxon>
        <taxon>Ignatzschineriaceae</taxon>
        <taxon>Ignatzschineria</taxon>
    </lineage>
</organism>
<dbReference type="Proteomes" id="UP000829542">
    <property type="component" value="Chromosome"/>
</dbReference>
<dbReference type="SUPFAM" id="SSF82185">
    <property type="entry name" value="Histone H3 K4-specific methyltransferase SET7/9 N-terminal domain"/>
    <property type="match status" value="1"/>
</dbReference>
<keyword evidence="2" id="KW-1185">Reference proteome</keyword>
<gene>
    <name evidence="1" type="ORF">MMG00_03570</name>
</gene>
<dbReference type="RefSeq" id="WP_242151495.1">
    <property type="nucleotide sequence ID" value="NZ_CP093379.1"/>
</dbReference>
<name>A0ABY3X237_9GAMM</name>
<dbReference type="EMBL" id="CP093379">
    <property type="protein sequence ID" value="UNM96942.1"/>
    <property type="molecule type" value="Genomic_DNA"/>
</dbReference>